<proteinExistence type="predicted"/>
<sequence length="66" mass="6790">MAYVVQSHPVKGRTSLPGKGRHADNAEYVVQWSGEGVVGRDESRASGHGHGVHGASGVEAAVQVVA</sequence>
<comment type="caution">
    <text evidence="2">The sequence shown here is derived from an EMBL/GenBank/DDBJ whole genome shotgun (WGS) entry which is preliminary data.</text>
</comment>
<feature type="region of interest" description="Disordered" evidence="1">
    <location>
        <begin position="39"/>
        <end position="66"/>
    </location>
</feature>
<reference evidence="2 3" key="1">
    <citation type="submission" date="2024-10" db="EMBL/GenBank/DDBJ databases">
        <title>The Natural Products Discovery Center: Release of the First 8490 Sequenced Strains for Exploring Actinobacteria Biosynthetic Diversity.</title>
        <authorList>
            <person name="Kalkreuter E."/>
            <person name="Kautsar S.A."/>
            <person name="Yang D."/>
            <person name="Bader C.D."/>
            <person name="Teijaro C.N."/>
            <person name="Fluegel L."/>
            <person name="Davis C.M."/>
            <person name="Simpson J.R."/>
            <person name="Lauterbach L."/>
            <person name="Steele A.D."/>
            <person name="Gui C."/>
            <person name="Meng S."/>
            <person name="Li G."/>
            <person name="Viehrig K."/>
            <person name="Ye F."/>
            <person name="Su P."/>
            <person name="Kiefer A.F."/>
            <person name="Nichols A."/>
            <person name="Cepeda A.J."/>
            <person name="Yan W."/>
            <person name="Fan B."/>
            <person name="Jiang Y."/>
            <person name="Adhikari A."/>
            <person name="Zheng C.-J."/>
            <person name="Schuster L."/>
            <person name="Cowan T.M."/>
            <person name="Smanski M.J."/>
            <person name="Chevrette M.G."/>
            <person name="De Carvalho L.P.S."/>
            <person name="Shen B."/>
        </authorList>
    </citation>
    <scope>NUCLEOTIDE SEQUENCE [LARGE SCALE GENOMIC DNA]</scope>
    <source>
        <strain evidence="2 3">NPDC006488</strain>
    </source>
</reference>
<gene>
    <name evidence="2" type="ORF">ACFYNQ_43745</name>
</gene>
<feature type="compositionally biased region" description="Low complexity" evidence="1">
    <location>
        <begin position="55"/>
        <end position="66"/>
    </location>
</feature>
<accession>A0ABW6MH42</accession>
<evidence type="ECO:0008006" key="4">
    <source>
        <dbReference type="Google" id="ProtNLM"/>
    </source>
</evidence>
<dbReference type="EMBL" id="JBIAHM010000020">
    <property type="protein sequence ID" value="MFE9605446.1"/>
    <property type="molecule type" value="Genomic_DNA"/>
</dbReference>
<evidence type="ECO:0000313" key="2">
    <source>
        <dbReference type="EMBL" id="MFE9605446.1"/>
    </source>
</evidence>
<evidence type="ECO:0000256" key="1">
    <source>
        <dbReference type="SAM" id="MobiDB-lite"/>
    </source>
</evidence>
<feature type="region of interest" description="Disordered" evidence="1">
    <location>
        <begin position="1"/>
        <end position="22"/>
    </location>
</feature>
<organism evidence="2 3">
    <name type="scientific">Streptomyces hokutonensis</name>
    <dbReference type="NCBI Taxonomy" id="1306990"/>
    <lineage>
        <taxon>Bacteria</taxon>
        <taxon>Bacillati</taxon>
        <taxon>Actinomycetota</taxon>
        <taxon>Actinomycetes</taxon>
        <taxon>Kitasatosporales</taxon>
        <taxon>Streptomycetaceae</taxon>
        <taxon>Streptomyces</taxon>
    </lineage>
</organism>
<dbReference type="Proteomes" id="UP001601303">
    <property type="component" value="Unassembled WGS sequence"/>
</dbReference>
<keyword evidence="3" id="KW-1185">Reference proteome</keyword>
<evidence type="ECO:0000313" key="3">
    <source>
        <dbReference type="Proteomes" id="UP001601303"/>
    </source>
</evidence>
<name>A0ABW6MH42_9ACTN</name>
<protein>
    <recommendedName>
        <fullName evidence="4">DUF1918 domain-containing protein</fullName>
    </recommendedName>
</protein>
<dbReference type="RefSeq" id="WP_388114221.1">
    <property type="nucleotide sequence ID" value="NZ_JBIAHM010000020.1"/>
</dbReference>